<keyword evidence="4" id="KW-0378">Hydrolase</keyword>
<dbReference type="AlphaFoldDB" id="A0A1N6ZQP6"/>
<dbReference type="Proteomes" id="UP000186914">
    <property type="component" value="Unassembled WGS sequence"/>
</dbReference>
<dbReference type="Gene3D" id="3.40.1350.10">
    <property type="match status" value="1"/>
</dbReference>
<keyword evidence="1" id="KW-0732">Signal</keyword>
<dbReference type="EMBL" id="FTNO01000001">
    <property type="protein sequence ID" value="SIR29105.1"/>
    <property type="molecule type" value="Genomic_DNA"/>
</dbReference>
<dbReference type="InterPro" id="IPR029050">
    <property type="entry name" value="Immunoprotect_excell_Ig-like"/>
</dbReference>
<reference evidence="5" key="1">
    <citation type="submission" date="2017-01" db="EMBL/GenBank/DDBJ databases">
        <authorList>
            <person name="Varghese N."/>
            <person name="Submissions S."/>
        </authorList>
    </citation>
    <scope>NUCLEOTIDE SEQUENCE [LARGE SCALE GENOMIC DNA]</scope>
    <source>
        <strain evidence="5">CGMCC 1.7737</strain>
    </source>
</reference>
<organism evidence="4 5">
    <name type="scientific">Haladaptatus litoreus</name>
    <dbReference type="NCBI Taxonomy" id="553468"/>
    <lineage>
        <taxon>Archaea</taxon>
        <taxon>Methanobacteriati</taxon>
        <taxon>Methanobacteriota</taxon>
        <taxon>Stenosarchaea group</taxon>
        <taxon>Halobacteria</taxon>
        <taxon>Halobacteriales</taxon>
        <taxon>Haladaptataceae</taxon>
        <taxon>Haladaptatus</taxon>
    </lineage>
</organism>
<name>A0A1N6ZQP6_9EURY</name>
<protein>
    <submittedName>
        <fullName evidence="4">Restriction endonuclease</fullName>
    </submittedName>
</protein>
<evidence type="ECO:0000256" key="1">
    <source>
        <dbReference type="ARBA" id="ARBA00022729"/>
    </source>
</evidence>
<sequence length="337" mass="35328">MEQSQFAEFVAALWTKQGWQTQVTTKKGKSFVTLQREGAEGLIWARPATGEGVSGKELQQFVMLCKQYGVGEGAVVTSGTFSEDAAKIGSQAGVQLVDGEKLKTIIEARELHDLVGQYANGDGDGDGTAASEPGDSDDGVSLPFSLSDSVPDSLPVQPKLVAGVVVLLLGLVGATVVAPMILGTGGQVETQDWNVTAQSTAANNSTDSLSVQWNAKRVSELDSDSLDSGDPGVYKPDEGKQFLLVTMNVTNEGSDSVGLRPGNFGVLSNGTLYGYQPLTNVTDFSPMVIEEGQTETFSTLVSVDADATDATLVVSDRAKHGGISITFQKDSNLAVEP</sequence>
<dbReference type="RefSeq" id="WP_245799988.1">
    <property type="nucleotide sequence ID" value="NZ_FTNO01000001.1"/>
</dbReference>
<evidence type="ECO:0000259" key="3">
    <source>
        <dbReference type="Pfam" id="PF04471"/>
    </source>
</evidence>
<proteinExistence type="predicted"/>
<dbReference type="Gene3D" id="2.60.40.1240">
    <property type="match status" value="1"/>
</dbReference>
<keyword evidence="4" id="KW-0540">Nuclease</keyword>
<feature type="region of interest" description="Disordered" evidence="2">
    <location>
        <begin position="117"/>
        <end position="144"/>
    </location>
</feature>
<dbReference type="Pfam" id="PF04471">
    <property type="entry name" value="Mrr_cat"/>
    <property type="match status" value="1"/>
</dbReference>
<dbReference type="GO" id="GO:0009307">
    <property type="term" value="P:DNA restriction-modification system"/>
    <property type="evidence" value="ECO:0007669"/>
    <property type="project" value="InterPro"/>
</dbReference>
<dbReference type="InterPro" id="IPR007560">
    <property type="entry name" value="Restrct_endonuc_IV_Mrr"/>
</dbReference>
<evidence type="ECO:0000313" key="4">
    <source>
        <dbReference type="EMBL" id="SIR29105.1"/>
    </source>
</evidence>
<dbReference type="SUPFAM" id="SSF52980">
    <property type="entry name" value="Restriction endonuclease-like"/>
    <property type="match status" value="1"/>
</dbReference>
<evidence type="ECO:0000313" key="5">
    <source>
        <dbReference type="Proteomes" id="UP000186914"/>
    </source>
</evidence>
<keyword evidence="4" id="KW-0255">Endonuclease</keyword>
<gene>
    <name evidence="4" type="ORF">SAMN05421858_2126</name>
</gene>
<evidence type="ECO:0000256" key="2">
    <source>
        <dbReference type="SAM" id="MobiDB-lite"/>
    </source>
</evidence>
<dbReference type="GO" id="GO:0004519">
    <property type="term" value="F:endonuclease activity"/>
    <property type="evidence" value="ECO:0007669"/>
    <property type="project" value="UniProtKB-KW"/>
</dbReference>
<dbReference type="GO" id="GO:0003677">
    <property type="term" value="F:DNA binding"/>
    <property type="evidence" value="ECO:0007669"/>
    <property type="project" value="InterPro"/>
</dbReference>
<accession>A0A1N6ZQP6</accession>
<dbReference type="InterPro" id="IPR011856">
    <property type="entry name" value="tRNA_endonuc-like_dom_sf"/>
</dbReference>
<dbReference type="InterPro" id="IPR011335">
    <property type="entry name" value="Restrct_endonuc-II-like"/>
</dbReference>
<keyword evidence="5" id="KW-1185">Reference proteome</keyword>
<feature type="domain" description="Restriction endonuclease type IV Mrr" evidence="3">
    <location>
        <begin position="1"/>
        <end position="105"/>
    </location>
</feature>